<keyword evidence="6" id="KW-0631">Potassium channel</keyword>
<feature type="transmembrane region" description="Helical" evidence="13">
    <location>
        <begin position="43"/>
        <end position="59"/>
    </location>
</feature>
<keyword evidence="9" id="KW-0406">Ion transport</keyword>
<evidence type="ECO:0000256" key="8">
    <source>
        <dbReference type="ARBA" id="ARBA00022989"/>
    </source>
</evidence>
<evidence type="ECO:0000313" key="15">
    <source>
        <dbReference type="Proteomes" id="UP000448762"/>
    </source>
</evidence>
<keyword evidence="5 13" id="KW-0812">Transmembrane</keyword>
<keyword evidence="8 13" id="KW-1133">Transmembrane helix</keyword>
<evidence type="ECO:0000256" key="7">
    <source>
        <dbReference type="ARBA" id="ARBA00022958"/>
    </source>
</evidence>
<dbReference type="PANTHER" id="PTHR31462">
    <property type="entry name" value="ENDOSOMAL/LYSOSOMAL POTASSIUM CHANNEL TMEM175"/>
    <property type="match status" value="1"/>
</dbReference>
<sequence>MGKERIAAFTDAVLAIIMTILILELEKPNPLSVAGLWALRENFFSYALSFFWLGLMWLTHHNSWNAVEKISNETVVGTLVLLFFSSFFPYTTSIVSANFNNRTAQVMYGIIVLSVSFSNVFISKSLDKVNPQVHFGWLYTNSNLVTFIDIAIKVVGLILSMTIYPPAMSYAIFIAIGLIGFSFWRIERARNQAR</sequence>
<evidence type="ECO:0000256" key="5">
    <source>
        <dbReference type="ARBA" id="ARBA00022692"/>
    </source>
</evidence>
<dbReference type="AlphaFoldDB" id="A0A7V7GQZ6"/>
<dbReference type="GO" id="GO:0015252">
    <property type="term" value="F:proton channel activity"/>
    <property type="evidence" value="ECO:0007669"/>
    <property type="project" value="InterPro"/>
</dbReference>
<evidence type="ECO:0000256" key="2">
    <source>
        <dbReference type="ARBA" id="ARBA00006920"/>
    </source>
</evidence>
<dbReference type="InterPro" id="IPR010617">
    <property type="entry name" value="TMEM175-like"/>
</dbReference>
<comment type="catalytic activity">
    <reaction evidence="12">
        <text>K(+)(in) = K(+)(out)</text>
        <dbReference type="Rhea" id="RHEA:29463"/>
        <dbReference type="ChEBI" id="CHEBI:29103"/>
    </reaction>
</comment>
<protein>
    <submittedName>
        <fullName evidence="14">DUF1211 domain-containing protein</fullName>
    </submittedName>
</protein>
<feature type="transmembrane region" description="Helical" evidence="13">
    <location>
        <begin position="79"/>
        <end position="99"/>
    </location>
</feature>
<evidence type="ECO:0000256" key="10">
    <source>
        <dbReference type="ARBA" id="ARBA00023136"/>
    </source>
</evidence>
<evidence type="ECO:0000256" key="12">
    <source>
        <dbReference type="ARBA" id="ARBA00034430"/>
    </source>
</evidence>
<dbReference type="GO" id="GO:0016020">
    <property type="term" value="C:membrane"/>
    <property type="evidence" value="ECO:0007669"/>
    <property type="project" value="UniProtKB-SubCell"/>
</dbReference>
<evidence type="ECO:0000256" key="4">
    <source>
        <dbReference type="ARBA" id="ARBA00022538"/>
    </source>
</evidence>
<dbReference type="Proteomes" id="UP000448762">
    <property type="component" value="Unassembled WGS sequence"/>
</dbReference>
<reference evidence="14 15" key="1">
    <citation type="submission" date="2018-07" db="EMBL/GenBank/DDBJ databases">
        <title>High quality draft genome sequencing of Enterococcus faecium exhibiting probiotic potential isolated from mucus of freshwater fish.</title>
        <authorList>
            <person name="El-Jeni R."/>
            <person name="Ghedira K."/>
            <person name="Abdelhak S."/>
            <person name="El-Bour M."/>
            <person name="Bouhaouala-Zahar B."/>
        </authorList>
    </citation>
    <scope>NUCLEOTIDE SEQUENCE [LARGE SCALE GENOMIC DNA]</scope>
    <source>
        <strain evidence="14 15">R.A73</strain>
    </source>
</reference>
<keyword evidence="7" id="KW-0630">Potassium</keyword>
<gene>
    <name evidence="14" type="ORF">DTX73_00815</name>
</gene>
<dbReference type="Pfam" id="PF06736">
    <property type="entry name" value="TMEM175"/>
    <property type="match status" value="1"/>
</dbReference>
<dbReference type="GO" id="GO:0005267">
    <property type="term" value="F:potassium channel activity"/>
    <property type="evidence" value="ECO:0007669"/>
    <property type="project" value="UniProtKB-KW"/>
</dbReference>
<dbReference type="PANTHER" id="PTHR31462:SF5">
    <property type="entry name" value="ENDOSOMAL_LYSOSOMAL PROTON CHANNEL TMEM175"/>
    <property type="match status" value="1"/>
</dbReference>
<evidence type="ECO:0000256" key="13">
    <source>
        <dbReference type="SAM" id="Phobius"/>
    </source>
</evidence>
<keyword evidence="11" id="KW-0407">Ion channel</keyword>
<comment type="subcellular location">
    <subcellularLocation>
        <location evidence="1">Membrane</location>
        <topology evidence="1">Multi-pass membrane protein</topology>
    </subcellularLocation>
</comment>
<evidence type="ECO:0000256" key="11">
    <source>
        <dbReference type="ARBA" id="ARBA00023303"/>
    </source>
</evidence>
<dbReference type="RefSeq" id="WP_104880823.1">
    <property type="nucleotide sequence ID" value="NZ_CAMRPW010000018.1"/>
</dbReference>
<comment type="caution">
    <text evidence="14">The sequence shown here is derived from an EMBL/GenBank/DDBJ whole genome shotgun (WGS) entry which is preliminary data.</text>
</comment>
<evidence type="ECO:0000256" key="1">
    <source>
        <dbReference type="ARBA" id="ARBA00004141"/>
    </source>
</evidence>
<keyword evidence="4" id="KW-0633">Potassium transport</keyword>
<comment type="similarity">
    <text evidence="2">Belongs to the TMEM175 family.</text>
</comment>
<organism evidence="14 15">
    <name type="scientific">Enterococcus faecium</name>
    <name type="common">Streptococcus faecium</name>
    <dbReference type="NCBI Taxonomy" id="1352"/>
    <lineage>
        <taxon>Bacteria</taxon>
        <taxon>Bacillati</taxon>
        <taxon>Bacillota</taxon>
        <taxon>Bacilli</taxon>
        <taxon>Lactobacillales</taxon>
        <taxon>Enterococcaceae</taxon>
        <taxon>Enterococcus</taxon>
    </lineage>
</organism>
<evidence type="ECO:0000313" key="14">
    <source>
        <dbReference type="EMBL" id="KAA0692811.1"/>
    </source>
</evidence>
<keyword evidence="10 13" id="KW-0472">Membrane</keyword>
<evidence type="ECO:0000256" key="9">
    <source>
        <dbReference type="ARBA" id="ARBA00023065"/>
    </source>
</evidence>
<evidence type="ECO:0000256" key="3">
    <source>
        <dbReference type="ARBA" id="ARBA00022448"/>
    </source>
</evidence>
<accession>A0A7V7GQZ6</accession>
<dbReference type="EMBL" id="QOVC01000001">
    <property type="protein sequence ID" value="KAA0692811.1"/>
    <property type="molecule type" value="Genomic_DNA"/>
</dbReference>
<evidence type="ECO:0000256" key="6">
    <source>
        <dbReference type="ARBA" id="ARBA00022826"/>
    </source>
</evidence>
<feature type="transmembrane region" description="Helical" evidence="13">
    <location>
        <begin position="7"/>
        <end position="23"/>
    </location>
</feature>
<name>A0A7V7GQZ6_ENTFC</name>
<proteinExistence type="inferred from homology"/>
<keyword evidence="3" id="KW-0813">Transport</keyword>
<feature type="transmembrane region" description="Helical" evidence="13">
    <location>
        <begin position="144"/>
        <end position="164"/>
    </location>
</feature>
<feature type="transmembrane region" description="Helical" evidence="13">
    <location>
        <begin position="170"/>
        <end position="186"/>
    </location>
</feature>
<feature type="transmembrane region" description="Helical" evidence="13">
    <location>
        <begin position="105"/>
        <end position="123"/>
    </location>
</feature>